<feature type="binding site" evidence="3">
    <location>
        <position position="255"/>
    </location>
    <ligand>
        <name>glycerol</name>
        <dbReference type="ChEBI" id="CHEBI:17754"/>
    </ligand>
</feature>
<evidence type="ECO:0000256" key="2">
    <source>
        <dbReference type="ARBA" id="ARBA00023002"/>
    </source>
</evidence>
<dbReference type="PANTHER" id="PTHR43616:SF3">
    <property type="entry name" value="HYDROXYCARBOXYLATE DEHYDROGENASE A"/>
    <property type="match status" value="1"/>
</dbReference>
<feature type="binding site" evidence="4">
    <location>
        <position position="129"/>
    </location>
    <ligand>
        <name>NAD(+)</name>
        <dbReference type="ChEBI" id="CHEBI:57540"/>
    </ligand>
</feature>
<evidence type="ECO:0000256" key="4">
    <source>
        <dbReference type="PIRSR" id="PIRSR000112-3"/>
    </source>
</evidence>
<feature type="binding site" evidence="4">
    <location>
        <begin position="114"/>
        <end position="117"/>
    </location>
    <ligand>
        <name>NAD(+)</name>
        <dbReference type="ChEBI" id="CHEBI:57540"/>
    </ligand>
</feature>
<feature type="binding site" evidence="4">
    <location>
        <begin position="92"/>
        <end position="96"/>
    </location>
    <ligand>
        <name>NAD(+)</name>
        <dbReference type="ChEBI" id="CHEBI:57540"/>
    </ligand>
</feature>
<dbReference type="EMBL" id="AYYY01000030">
    <property type="protein sequence ID" value="KRM61212.1"/>
    <property type="molecule type" value="Genomic_DNA"/>
</dbReference>
<dbReference type="Proteomes" id="UP000051733">
    <property type="component" value="Unassembled WGS sequence"/>
</dbReference>
<organism evidence="6 7">
    <name type="scientific">Paucilactobacillus vaccinostercus DSM 20634</name>
    <dbReference type="NCBI Taxonomy" id="1423813"/>
    <lineage>
        <taxon>Bacteria</taxon>
        <taxon>Bacillati</taxon>
        <taxon>Bacillota</taxon>
        <taxon>Bacilli</taxon>
        <taxon>Lactobacillales</taxon>
        <taxon>Lactobacillaceae</taxon>
        <taxon>Paucilactobacillus</taxon>
    </lineage>
</organism>
<comment type="cofactor">
    <cofactor evidence="3">
        <name>Zn(2+)</name>
        <dbReference type="ChEBI" id="CHEBI:29105"/>
    </cofactor>
    <text evidence="3">Binds 1 zinc ion per subunit.</text>
</comment>
<dbReference type="InterPro" id="IPR016205">
    <property type="entry name" value="Glycerol_DH"/>
</dbReference>
<sequence>MISQSGPQRYISDAKAYDQLPNFISELGVTKVLFLHGTKSLAAAKPYLPDFGTNVAVEDVLFNGECSYEEIDRVANIAAQKGTEMVIALGGGKVLDTAKSVTTGTHMYLVLMPTLASNCAPWSALSVHYKENGEHINHEIYKETANLMLLNPEVILNSPIDYFVAGIADTLAKFYESELIFEDLPEEQFTIALTISRQMANNCRDVLLRDSIQAVEDMKAGRMTHTWRNVAETIIVMAGTVGGWGDSYARSTGAHSVHDALTLFPQTSHLLHGAKVGYGILVQLVIENHYDHIKELLPLYRTLGVPTNFHELNLDGISDEDIEKIAYEATTEEKTMNLIPLPITAQTVKDAMMKLETITAGVQQSA</sequence>
<dbReference type="SUPFAM" id="SSF56796">
    <property type="entry name" value="Dehydroquinate synthase-like"/>
    <property type="match status" value="1"/>
</dbReference>
<gene>
    <name evidence="6" type="ORF">FC26_GL001894</name>
</gene>
<keyword evidence="7" id="KW-1185">Reference proteome</keyword>
<evidence type="ECO:0000313" key="6">
    <source>
        <dbReference type="EMBL" id="KRM61212.1"/>
    </source>
</evidence>
<keyword evidence="1 3" id="KW-0479">Metal-binding</keyword>
<feature type="binding site" evidence="3">
    <location>
        <position position="272"/>
    </location>
    <ligand>
        <name>glycerol</name>
        <dbReference type="ChEBI" id="CHEBI:17754"/>
    </ligand>
</feature>
<evidence type="ECO:0000256" key="1">
    <source>
        <dbReference type="ARBA" id="ARBA00022723"/>
    </source>
</evidence>
<dbReference type="PIRSF" id="PIRSF000112">
    <property type="entry name" value="Glycerol_dehydrogenase"/>
    <property type="match status" value="1"/>
</dbReference>
<dbReference type="Gene3D" id="1.20.1090.10">
    <property type="entry name" value="Dehydroquinate synthase-like - alpha domain"/>
    <property type="match status" value="1"/>
</dbReference>
<reference evidence="6 7" key="1">
    <citation type="journal article" date="2015" name="Genome Announc.">
        <title>Expanding the biotechnology potential of lactobacilli through comparative genomics of 213 strains and associated genera.</title>
        <authorList>
            <person name="Sun Z."/>
            <person name="Harris H.M."/>
            <person name="McCann A."/>
            <person name="Guo C."/>
            <person name="Argimon S."/>
            <person name="Zhang W."/>
            <person name="Yang X."/>
            <person name="Jeffery I.B."/>
            <person name="Cooney J.C."/>
            <person name="Kagawa T.F."/>
            <person name="Liu W."/>
            <person name="Song Y."/>
            <person name="Salvetti E."/>
            <person name="Wrobel A."/>
            <person name="Rasinkangas P."/>
            <person name="Parkhill J."/>
            <person name="Rea M.C."/>
            <person name="O'Sullivan O."/>
            <person name="Ritari J."/>
            <person name="Douillard F.P."/>
            <person name="Paul Ross R."/>
            <person name="Yang R."/>
            <person name="Briner A.E."/>
            <person name="Felis G.E."/>
            <person name="de Vos W.M."/>
            <person name="Barrangou R."/>
            <person name="Klaenhammer T.R."/>
            <person name="Caufield P.W."/>
            <person name="Cui Y."/>
            <person name="Zhang H."/>
            <person name="O'Toole P.W."/>
        </authorList>
    </citation>
    <scope>NUCLEOTIDE SEQUENCE [LARGE SCALE GENOMIC DNA]</scope>
    <source>
        <strain evidence="6 7">DSM 20634</strain>
    </source>
</reference>
<dbReference type="AlphaFoldDB" id="A0A0R2AES9"/>
<dbReference type="STRING" id="1423813.FC26_GL001894"/>
<protein>
    <submittedName>
        <fullName evidence="6">Glycerol dehydrogenase</fullName>
    </submittedName>
</protein>
<evidence type="ECO:0000256" key="3">
    <source>
        <dbReference type="PIRSR" id="PIRSR000112-1"/>
    </source>
</evidence>
<dbReference type="GO" id="GO:0046872">
    <property type="term" value="F:metal ion binding"/>
    <property type="evidence" value="ECO:0007669"/>
    <property type="project" value="UniProtKB-KW"/>
</dbReference>
<dbReference type="OrthoDB" id="5198708at2"/>
<dbReference type="Gene3D" id="3.40.50.1970">
    <property type="match status" value="1"/>
</dbReference>
<dbReference type="PANTHER" id="PTHR43616">
    <property type="entry name" value="GLYCEROL DEHYDROGENASE"/>
    <property type="match status" value="1"/>
</dbReference>
<feature type="binding site" evidence="3">
    <location>
        <position position="169"/>
    </location>
    <ligand>
        <name>glycerol</name>
        <dbReference type="ChEBI" id="CHEBI:17754"/>
    </ligand>
</feature>
<comment type="caution">
    <text evidence="6">The sequence shown here is derived from an EMBL/GenBank/DDBJ whole genome shotgun (WGS) entry which is preliminary data.</text>
</comment>
<name>A0A0R2AES9_9LACO</name>
<dbReference type="Pfam" id="PF00465">
    <property type="entry name" value="Fe-ADH"/>
    <property type="match status" value="1"/>
</dbReference>
<dbReference type="InterPro" id="IPR001670">
    <property type="entry name" value="ADH_Fe/GldA"/>
</dbReference>
<feature type="binding site" evidence="4">
    <location>
        <position position="125"/>
    </location>
    <ligand>
        <name>NAD(+)</name>
        <dbReference type="ChEBI" id="CHEBI:57540"/>
    </ligand>
</feature>
<dbReference type="GO" id="GO:0016614">
    <property type="term" value="F:oxidoreductase activity, acting on CH-OH group of donors"/>
    <property type="evidence" value="ECO:0007669"/>
    <property type="project" value="InterPro"/>
</dbReference>
<keyword evidence="4" id="KW-0520">NAD</keyword>
<evidence type="ECO:0000259" key="5">
    <source>
        <dbReference type="Pfam" id="PF00465"/>
    </source>
</evidence>
<accession>A0A0R2AES9</accession>
<keyword evidence="3" id="KW-0862">Zinc</keyword>
<proteinExistence type="predicted"/>
<feature type="binding site" evidence="4">
    <location>
        <position position="123"/>
    </location>
    <ligand>
        <name>NAD(+)</name>
        <dbReference type="ChEBI" id="CHEBI:57540"/>
    </ligand>
</feature>
<evidence type="ECO:0000313" key="7">
    <source>
        <dbReference type="Proteomes" id="UP000051733"/>
    </source>
</evidence>
<dbReference type="RefSeq" id="WP_057779260.1">
    <property type="nucleotide sequence ID" value="NZ_AYYY01000030.1"/>
</dbReference>
<dbReference type="PATRIC" id="fig|1423813.3.peg.1923"/>
<dbReference type="CDD" id="cd08172">
    <property type="entry name" value="GlyDH-like"/>
    <property type="match status" value="1"/>
</dbReference>
<keyword evidence="2" id="KW-0560">Oxidoreductase</keyword>
<feature type="domain" description="Alcohol dehydrogenase iron-type/glycerol dehydrogenase GldA" evidence="5">
    <location>
        <begin position="7"/>
        <end position="151"/>
    </location>
</feature>